<comment type="caution">
    <text evidence="1">The sequence shown here is derived from an EMBL/GenBank/DDBJ whole genome shotgun (WGS) entry which is preliminary data.</text>
</comment>
<gene>
    <name evidence="1" type="ORF">FPL22_12420</name>
</gene>
<evidence type="ECO:0000313" key="2">
    <source>
        <dbReference type="Proteomes" id="UP000315648"/>
    </source>
</evidence>
<protein>
    <submittedName>
        <fullName evidence="1">Uncharacterized protein</fullName>
    </submittedName>
</protein>
<dbReference type="Proteomes" id="UP000315648">
    <property type="component" value="Unassembled WGS sequence"/>
</dbReference>
<proteinExistence type="predicted"/>
<dbReference type="EMBL" id="VMBG01000002">
    <property type="protein sequence ID" value="TSJ76916.1"/>
    <property type="molecule type" value="Genomic_DNA"/>
</dbReference>
<keyword evidence="2" id="KW-1185">Reference proteome</keyword>
<reference evidence="1 2" key="1">
    <citation type="submission" date="2019-07" db="EMBL/GenBank/DDBJ databases">
        <title>Description of 53C-WASEF.</title>
        <authorList>
            <person name="Pitt A."/>
            <person name="Hahn M.W."/>
        </authorList>
    </citation>
    <scope>NUCLEOTIDE SEQUENCE [LARGE SCALE GENOMIC DNA]</scope>
    <source>
        <strain evidence="1 2">53C-WASEF</strain>
    </source>
</reference>
<dbReference type="RefSeq" id="WP_144230737.1">
    <property type="nucleotide sequence ID" value="NZ_CBCRVV010000006.1"/>
</dbReference>
<organism evidence="1 2">
    <name type="scientific">Rariglobus hedericola</name>
    <dbReference type="NCBI Taxonomy" id="2597822"/>
    <lineage>
        <taxon>Bacteria</taxon>
        <taxon>Pseudomonadati</taxon>
        <taxon>Verrucomicrobiota</taxon>
        <taxon>Opitutia</taxon>
        <taxon>Opitutales</taxon>
        <taxon>Opitutaceae</taxon>
        <taxon>Rariglobus</taxon>
    </lineage>
</organism>
<sequence length="266" mass="29021">MAIISRHLISLVVLMGLGVSVLRAETKSSIPVPAQVELKFTVFGTRTFKGLAYRVGNSSKVTPLKFYSVTLSDVNAYKGDQQIKFYDEVQLTKELELIAAAKRLNPSAPEPQLGIKPVAICSIPNGMKNAVLLFFPRSAPAADGIQCEVFPMDMSVTKVPAGSMVIVNASGREFVGQVNSATVKITRGVSEPYKAENGRIAVKIARVEPEFQNVVSGDRWVLGETQRRIWVLFPYSNTSDALPDARCLVDRLPVEEKGLRTALLSP</sequence>
<accession>A0A556QJU5</accession>
<evidence type="ECO:0000313" key="1">
    <source>
        <dbReference type="EMBL" id="TSJ76916.1"/>
    </source>
</evidence>
<name>A0A556QJU5_9BACT</name>
<dbReference type="AlphaFoldDB" id="A0A556QJU5"/>